<dbReference type="GO" id="GO:0030027">
    <property type="term" value="C:lamellipodium"/>
    <property type="evidence" value="ECO:0007669"/>
    <property type="project" value="TreeGrafter"/>
</dbReference>
<proteinExistence type="predicted"/>
<name>A0A9P0GCE4_9CUCU</name>
<dbReference type="PANTHER" id="PTHR15435:SF2">
    <property type="entry name" value="KICSTOR COMPLEX PROTEIN KAPTIN"/>
    <property type="match status" value="1"/>
</dbReference>
<evidence type="ECO:0000313" key="2">
    <source>
        <dbReference type="Proteomes" id="UP001153636"/>
    </source>
</evidence>
<organism evidence="1 2">
    <name type="scientific">Psylliodes chrysocephalus</name>
    <dbReference type="NCBI Taxonomy" id="3402493"/>
    <lineage>
        <taxon>Eukaryota</taxon>
        <taxon>Metazoa</taxon>
        <taxon>Ecdysozoa</taxon>
        <taxon>Arthropoda</taxon>
        <taxon>Hexapoda</taxon>
        <taxon>Insecta</taxon>
        <taxon>Pterygota</taxon>
        <taxon>Neoptera</taxon>
        <taxon>Endopterygota</taxon>
        <taxon>Coleoptera</taxon>
        <taxon>Polyphaga</taxon>
        <taxon>Cucujiformia</taxon>
        <taxon>Chrysomeloidea</taxon>
        <taxon>Chrysomelidae</taxon>
        <taxon>Galerucinae</taxon>
        <taxon>Alticini</taxon>
        <taxon>Psylliodes</taxon>
    </lineage>
</organism>
<evidence type="ECO:0008006" key="3">
    <source>
        <dbReference type="Google" id="ProtNLM"/>
    </source>
</evidence>
<dbReference type="AlphaFoldDB" id="A0A9P0GCE4"/>
<gene>
    <name evidence="1" type="ORF">PSYICH_LOCUS11360</name>
</gene>
<evidence type="ECO:0000313" key="1">
    <source>
        <dbReference type="EMBL" id="CAH1110509.1"/>
    </source>
</evidence>
<dbReference type="GO" id="GO:0034198">
    <property type="term" value="P:cellular response to amino acid starvation"/>
    <property type="evidence" value="ECO:0007669"/>
    <property type="project" value="TreeGrafter"/>
</dbReference>
<dbReference type="OrthoDB" id="10267127at2759"/>
<dbReference type="PANTHER" id="PTHR15435">
    <property type="entry name" value="KICSTOR COMPLEX PROTEIN KAPTIN"/>
    <property type="match status" value="1"/>
</dbReference>
<dbReference type="GO" id="GO:1904262">
    <property type="term" value="P:negative regulation of TORC1 signaling"/>
    <property type="evidence" value="ECO:0007669"/>
    <property type="project" value="TreeGrafter"/>
</dbReference>
<dbReference type="InterPro" id="IPR029982">
    <property type="entry name" value="Kptn"/>
</dbReference>
<reference evidence="1" key="1">
    <citation type="submission" date="2022-01" db="EMBL/GenBank/DDBJ databases">
        <authorList>
            <person name="King R."/>
        </authorList>
    </citation>
    <scope>NUCLEOTIDE SEQUENCE</scope>
</reference>
<dbReference type="GO" id="GO:0051015">
    <property type="term" value="F:actin filament binding"/>
    <property type="evidence" value="ECO:0007669"/>
    <property type="project" value="TreeGrafter"/>
</dbReference>
<accession>A0A9P0GCE4</accession>
<dbReference type="GO" id="GO:0007015">
    <property type="term" value="P:actin filament organization"/>
    <property type="evidence" value="ECO:0007669"/>
    <property type="project" value="InterPro"/>
</dbReference>
<keyword evidence="2" id="KW-1185">Reference proteome</keyword>
<sequence length="429" mass="48993">MENFKDVHVFHTSSQGNIYTIVELPMTNGSTKLLVASLKREIFCFEFQESSSGCLIPSSKEVSFTYIPNGAEIISMDAFSKNCSSNEIIIGITIIKNSSDSEGRLDTYLNIYSGEDTEEFNIENVAQSCLNVELNFIPYKLLHTYLVIWDDGVINKEVVFVLSGSDNQVHVYKENTADHIYKEIDNQECFPEFCKTPSPVIWIDIYYSSDFLERVTTFACECGYVKLLKVDVRNNKLIYNFSTRFGNYISRVYISPENDAPENKLIEESTMFKEIEKKNDESKHLDKRLNLIVVNTILPGVIFHDILNYGLSNYSTLPRLDSTSILTCCEVTDIDFDGEKEILIGTSSEEIMMYKRDSKKIWWLEEVKKVTAPILGIKCVDMTGDGVKDLVIFSMKGVQVLQLEHDFLQKVLNKKIEKLTVPDISQLKI</sequence>
<dbReference type="Proteomes" id="UP001153636">
    <property type="component" value="Chromosome 5"/>
</dbReference>
<dbReference type="GO" id="GO:0015629">
    <property type="term" value="C:actin cytoskeleton"/>
    <property type="evidence" value="ECO:0007669"/>
    <property type="project" value="InterPro"/>
</dbReference>
<protein>
    <recommendedName>
        <fullName evidence="3">KICSTOR complex protein kaptin-like</fullName>
    </recommendedName>
</protein>
<dbReference type="EMBL" id="OV651817">
    <property type="protein sequence ID" value="CAH1110509.1"/>
    <property type="molecule type" value="Genomic_DNA"/>
</dbReference>